<keyword evidence="13" id="KW-0808">Transferase</keyword>
<evidence type="ECO:0000313" key="14">
    <source>
        <dbReference type="Proteomes" id="UP000250080"/>
    </source>
</evidence>
<evidence type="ECO:0000256" key="9">
    <source>
        <dbReference type="ARBA" id="ARBA00064749"/>
    </source>
</evidence>
<dbReference type="EC" id="4.3.3.6" evidence="10"/>
<comment type="pathway">
    <text evidence="10">Cofactor biosynthesis; pyridoxal 5'-phosphate biosynthesis.</text>
</comment>
<keyword evidence="4 10" id="KW-0315">Glutamine amidotransferase</keyword>
<evidence type="ECO:0000256" key="12">
    <source>
        <dbReference type="PIRSR" id="PIRSR005639-2"/>
    </source>
</evidence>
<feature type="active site" description="Charge relay system" evidence="10 11">
    <location>
        <position position="183"/>
    </location>
</feature>
<evidence type="ECO:0000256" key="8">
    <source>
        <dbReference type="ARBA" id="ARBA00054599"/>
    </source>
</evidence>
<dbReference type="PANTHER" id="PTHR31559:SF0">
    <property type="entry name" value="PYRIDOXAL 5'-PHOSPHATE SYNTHASE SUBUNIT SNO1-RELATED"/>
    <property type="match status" value="1"/>
</dbReference>
<dbReference type="Proteomes" id="UP000250080">
    <property type="component" value="Chromosome I"/>
</dbReference>
<dbReference type="InterPro" id="IPR029062">
    <property type="entry name" value="Class_I_gatase-like"/>
</dbReference>
<dbReference type="FunFam" id="3.40.50.880:FF:000010">
    <property type="entry name" value="uncharacterized protein LOC100176842 isoform X2"/>
    <property type="match status" value="1"/>
</dbReference>
<feature type="binding site" evidence="10 12">
    <location>
        <position position="117"/>
    </location>
    <ligand>
        <name>L-glutamine</name>
        <dbReference type="ChEBI" id="CHEBI:58359"/>
    </ligand>
</feature>
<dbReference type="GO" id="GO:1903600">
    <property type="term" value="C:glutaminase complex"/>
    <property type="evidence" value="ECO:0007669"/>
    <property type="project" value="TreeGrafter"/>
</dbReference>
<dbReference type="PIRSF" id="PIRSF005639">
    <property type="entry name" value="Glut_amidoT_SNO"/>
    <property type="match status" value="1"/>
</dbReference>
<dbReference type="EMBL" id="LT618793">
    <property type="protein sequence ID" value="SCQ77104.1"/>
    <property type="molecule type" value="Genomic_DNA"/>
</dbReference>
<dbReference type="GO" id="GO:0005829">
    <property type="term" value="C:cytosol"/>
    <property type="evidence" value="ECO:0007669"/>
    <property type="project" value="TreeGrafter"/>
</dbReference>
<dbReference type="PROSITE" id="PS51273">
    <property type="entry name" value="GATASE_TYPE_1"/>
    <property type="match status" value="1"/>
</dbReference>
<dbReference type="Gene3D" id="3.40.50.880">
    <property type="match status" value="1"/>
</dbReference>
<dbReference type="SUPFAM" id="SSF52317">
    <property type="entry name" value="Class I glutamine amidotransferase-like"/>
    <property type="match status" value="1"/>
</dbReference>
<comment type="catalytic activity">
    <reaction evidence="6 10">
        <text>aldehydo-D-ribose 5-phosphate + D-glyceraldehyde 3-phosphate + L-glutamine = pyridoxal 5'-phosphate + L-glutamate + phosphate + 3 H2O + H(+)</text>
        <dbReference type="Rhea" id="RHEA:31507"/>
        <dbReference type="ChEBI" id="CHEBI:15377"/>
        <dbReference type="ChEBI" id="CHEBI:15378"/>
        <dbReference type="ChEBI" id="CHEBI:29985"/>
        <dbReference type="ChEBI" id="CHEBI:43474"/>
        <dbReference type="ChEBI" id="CHEBI:58273"/>
        <dbReference type="ChEBI" id="CHEBI:58359"/>
        <dbReference type="ChEBI" id="CHEBI:59776"/>
        <dbReference type="ChEBI" id="CHEBI:597326"/>
        <dbReference type="EC" id="4.3.3.6"/>
    </reaction>
</comment>
<dbReference type="PROSITE" id="PS01236">
    <property type="entry name" value="PDXT_SNO_1"/>
    <property type="match status" value="1"/>
</dbReference>
<keyword evidence="3 10" id="KW-0663">Pyridoxal phosphate</keyword>
<evidence type="ECO:0000256" key="7">
    <source>
        <dbReference type="ARBA" id="ARBA00049534"/>
    </source>
</evidence>
<dbReference type="GO" id="GO:0042823">
    <property type="term" value="P:pyridoxal phosphate biosynthetic process"/>
    <property type="evidence" value="ECO:0007669"/>
    <property type="project" value="UniProtKB-UniRule"/>
</dbReference>
<dbReference type="GO" id="GO:0008614">
    <property type="term" value="P:pyridoxine metabolic process"/>
    <property type="evidence" value="ECO:0007669"/>
    <property type="project" value="TreeGrafter"/>
</dbReference>
<dbReference type="OrthoDB" id="9810320at2"/>
<comment type="similarity">
    <text evidence="1 10">Belongs to the glutaminase PdxT/SNO family.</text>
</comment>
<keyword evidence="2 10" id="KW-0378">Hydrolase</keyword>
<dbReference type="OMA" id="GMIMLAD"/>
<dbReference type="GO" id="GO:0016740">
    <property type="term" value="F:transferase activity"/>
    <property type="evidence" value="ECO:0007669"/>
    <property type="project" value="UniProtKB-KW"/>
</dbReference>
<organism evidence="13 14">
    <name type="scientific">Propionibacterium freudenreichii</name>
    <dbReference type="NCBI Taxonomy" id="1744"/>
    <lineage>
        <taxon>Bacteria</taxon>
        <taxon>Bacillati</taxon>
        <taxon>Actinomycetota</taxon>
        <taxon>Actinomycetes</taxon>
        <taxon>Propionibacteriales</taxon>
        <taxon>Propionibacteriaceae</taxon>
        <taxon>Propionibacterium</taxon>
    </lineage>
</organism>
<evidence type="ECO:0000256" key="2">
    <source>
        <dbReference type="ARBA" id="ARBA00022801"/>
    </source>
</evidence>
<dbReference type="GO" id="GO:0006543">
    <property type="term" value="P:L-glutamine catabolic process"/>
    <property type="evidence" value="ECO:0007669"/>
    <property type="project" value="UniProtKB-UniRule"/>
</dbReference>
<name>A0A0A8Q9C7_9ACTN</name>
<dbReference type="GO" id="GO:0004359">
    <property type="term" value="F:glutaminase activity"/>
    <property type="evidence" value="ECO:0007669"/>
    <property type="project" value="UniProtKB-UniRule"/>
</dbReference>
<dbReference type="InterPro" id="IPR021196">
    <property type="entry name" value="PdxT/SNO_CS"/>
</dbReference>
<dbReference type="EC" id="3.5.1.2" evidence="10"/>
<dbReference type="HAMAP" id="MF_01615">
    <property type="entry name" value="PdxT"/>
    <property type="match status" value="1"/>
</dbReference>
<gene>
    <name evidence="10" type="primary">pdxT</name>
    <name evidence="13" type="ORF">PFR_JS23_763</name>
</gene>
<feature type="binding site" evidence="10 12">
    <location>
        <begin position="145"/>
        <end position="146"/>
    </location>
    <ligand>
        <name>L-glutamine</name>
        <dbReference type="ChEBI" id="CHEBI:58359"/>
    </ligand>
</feature>
<accession>A0A0A8Q9C7</accession>
<reference evidence="13 14" key="1">
    <citation type="submission" date="2016-09" db="EMBL/GenBank/DDBJ databases">
        <authorList>
            <person name="Laine KS P."/>
        </authorList>
    </citation>
    <scope>NUCLEOTIDE SEQUENCE [LARGE SCALE GENOMIC DNA]</scope>
    <source>
        <strain evidence="13">PFRJS-23</strain>
    </source>
</reference>
<evidence type="ECO:0000256" key="5">
    <source>
        <dbReference type="ARBA" id="ARBA00023239"/>
    </source>
</evidence>
<evidence type="ECO:0000313" key="13">
    <source>
        <dbReference type="EMBL" id="SCQ77104.1"/>
    </source>
</evidence>
<feature type="active site" description="Charge relay system" evidence="10 11">
    <location>
        <position position="181"/>
    </location>
</feature>
<dbReference type="Pfam" id="PF01174">
    <property type="entry name" value="SNO"/>
    <property type="match status" value="1"/>
</dbReference>
<dbReference type="InterPro" id="IPR002161">
    <property type="entry name" value="PdxT/SNO"/>
</dbReference>
<sequence>MADSPVVTGAPLIGVVSLQGGVSEHVAALQQCGARTRLVRRSEELGGLDGIVVPGGESSVLDKLSRAFGLAAPLKAAVAGGLPTLATCAGLLLLSDELTDAAPGQQTLQVLRVRARRNAFGRQLASFETSLSVKGVGEDVEAVFIRAPVIEQVGAGVEVIAQVDDRVVGVRQGAITALAFHPELTPDRRIHADFVSSVAAHLSLAA</sequence>
<dbReference type="RefSeq" id="WP_013161370.1">
    <property type="nucleotide sequence ID" value="NZ_CCYN01000014.1"/>
</dbReference>
<protein>
    <recommendedName>
        <fullName evidence="10">Pyridoxal 5'-phosphate synthase subunit PdxT</fullName>
        <ecNumber evidence="10">4.3.3.6</ecNumber>
    </recommendedName>
    <alternativeName>
        <fullName evidence="10">Pdx2</fullName>
    </alternativeName>
    <alternativeName>
        <fullName evidence="10">Pyridoxal 5'-phosphate synthase glutaminase subunit</fullName>
        <ecNumber evidence="10">3.5.1.2</ecNumber>
    </alternativeName>
</protein>
<dbReference type="AlphaFoldDB" id="A0A0A8Q9C7"/>
<dbReference type="UniPathway" id="UPA00245"/>
<evidence type="ECO:0000256" key="11">
    <source>
        <dbReference type="PIRSR" id="PIRSR005639-1"/>
    </source>
</evidence>
<comment type="function">
    <text evidence="8 10">Catalyzes the hydrolysis of glutamine to glutamate and ammonia as part of the biosynthesis of pyridoxal 5'-phosphate. The resulting ammonia molecule is channeled to the active site of PdxS.</text>
</comment>
<feature type="binding site" evidence="10 12">
    <location>
        <begin position="56"/>
        <end position="58"/>
    </location>
    <ligand>
        <name>L-glutamine</name>
        <dbReference type="ChEBI" id="CHEBI:58359"/>
    </ligand>
</feature>
<dbReference type="PROSITE" id="PS51130">
    <property type="entry name" value="PDXT_SNO_2"/>
    <property type="match status" value="1"/>
</dbReference>
<evidence type="ECO:0000256" key="1">
    <source>
        <dbReference type="ARBA" id="ARBA00008345"/>
    </source>
</evidence>
<proteinExistence type="inferred from homology"/>
<comment type="catalytic activity">
    <reaction evidence="7 10">
        <text>L-glutamine + H2O = L-glutamate + NH4(+)</text>
        <dbReference type="Rhea" id="RHEA:15889"/>
        <dbReference type="ChEBI" id="CHEBI:15377"/>
        <dbReference type="ChEBI" id="CHEBI:28938"/>
        <dbReference type="ChEBI" id="CHEBI:29985"/>
        <dbReference type="ChEBI" id="CHEBI:58359"/>
        <dbReference type="EC" id="3.5.1.2"/>
    </reaction>
</comment>
<comment type="subunit">
    <text evidence="9 10">In the presence of PdxS, forms a dodecamer of heterodimers. Only shows activity in the heterodimer.</text>
</comment>
<dbReference type="NCBIfam" id="TIGR03800">
    <property type="entry name" value="PLP_synth_Pdx2"/>
    <property type="match status" value="1"/>
</dbReference>
<evidence type="ECO:0000256" key="3">
    <source>
        <dbReference type="ARBA" id="ARBA00022898"/>
    </source>
</evidence>
<evidence type="ECO:0000256" key="4">
    <source>
        <dbReference type="ARBA" id="ARBA00022962"/>
    </source>
</evidence>
<dbReference type="GO" id="GO:0036381">
    <property type="term" value="F:pyridoxal 5'-phosphate synthase (glutamine hydrolysing) activity"/>
    <property type="evidence" value="ECO:0007669"/>
    <property type="project" value="UniProtKB-UniRule"/>
</dbReference>
<dbReference type="PANTHER" id="PTHR31559">
    <property type="entry name" value="PYRIDOXAL 5'-PHOSPHATE SYNTHASE SUBUNIT SNO"/>
    <property type="match status" value="1"/>
</dbReference>
<evidence type="ECO:0000256" key="10">
    <source>
        <dbReference type="HAMAP-Rule" id="MF_01615"/>
    </source>
</evidence>
<keyword evidence="5 10" id="KW-0456">Lyase</keyword>
<feature type="active site" description="Nucleophile" evidence="10 11">
    <location>
        <position position="88"/>
    </location>
</feature>
<evidence type="ECO:0000256" key="6">
    <source>
        <dbReference type="ARBA" id="ARBA00047992"/>
    </source>
</evidence>
<dbReference type="CDD" id="cd01749">
    <property type="entry name" value="GATase1_PB"/>
    <property type="match status" value="1"/>
</dbReference>